<keyword evidence="2" id="KW-0378">Hydrolase</keyword>
<name>A0A5N7BB60_9EURO</name>
<dbReference type="Gene3D" id="3.40.50.1820">
    <property type="entry name" value="alpha/beta hydrolase"/>
    <property type="match status" value="1"/>
</dbReference>
<dbReference type="SUPFAM" id="SSF53474">
    <property type="entry name" value="alpha/beta-Hydrolases"/>
    <property type="match status" value="1"/>
</dbReference>
<proteinExistence type="predicted"/>
<reference evidence="2 3" key="1">
    <citation type="submission" date="2019-04" db="EMBL/GenBank/DDBJ databases">
        <title>Friends and foes A comparative genomics studyof 23 Aspergillus species from section Flavi.</title>
        <authorList>
            <consortium name="DOE Joint Genome Institute"/>
            <person name="Kjaerbolling I."/>
            <person name="Vesth T."/>
            <person name="Frisvad J.C."/>
            <person name="Nybo J.L."/>
            <person name="Theobald S."/>
            <person name="Kildgaard S."/>
            <person name="Isbrandt T."/>
            <person name="Kuo A."/>
            <person name="Sato A."/>
            <person name="Lyhne E.K."/>
            <person name="Kogle M.E."/>
            <person name="Wiebenga A."/>
            <person name="Kun R.S."/>
            <person name="Lubbers R.J."/>
            <person name="Makela M.R."/>
            <person name="Barry K."/>
            <person name="Chovatia M."/>
            <person name="Clum A."/>
            <person name="Daum C."/>
            <person name="Haridas S."/>
            <person name="He G."/>
            <person name="LaButti K."/>
            <person name="Lipzen A."/>
            <person name="Mondo S."/>
            <person name="Riley R."/>
            <person name="Salamov A."/>
            <person name="Simmons B.A."/>
            <person name="Magnuson J.K."/>
            <person name="Henrissat B."/>
            <person name="Mortensen U.H."/>
            <person name="Larsen T.O."/>
            <person name="Devries R.P."/>
            <person name="Grigoriev I.V."/>
            <person name="Machida M."/>
            <person name="Baker S.E."/>
            <person name="Andersen M.R."/>
        </authorList>
    </citation>
    <scope>NUCLEOTIDE SEQUENCE [LARGE SCALE GENOMIC DNA]</scope>
    <source>
        <strain evidence="2 3">IBT 29228</strain>
    </source>
</reference>
<evidence type="ECO:0000313" key="3">
    <source>
        <dbReference type="Proteomes" id="UP000326198"/>
    </source>
</evidence>
<dbReference type="Pfam" id="PF12697">
    <property type="entry name" value="Abhydrolase_6"/>
    <property type="match status" value="1"/>
</dbReference>
<gene>
    <name evidence="2" type="ORF">BDV26DRAFT_177092</name>
</gene>
<dbReference type="AlphaFoldDB" id="A0A5N7BB60"/>
<dbReference type="Proteomes" id="UP000326198">
    <property type="component" value="Unassembled WGS sequence"/>
</dbReference>
<dbReference type="OrthoDB" id="5371334at2759"/>
<evidence type="ECO:0000313" key="2">
    <source>
        <dbReference type="EMBL" id="KAE8378984.1"/>
    </source>
</evidence>
<keyword evidence="3" id="KW-1185">Reference proteome</keyword>
<sequence length="306" mass="33634">MESFELSLPNGGVVSGLYNFPPQPTTTKSALPLIVCVPGGSYDAHYFDANPEHSILAVSQKVDIPVISINRPCYGASTPAPPSTSGLTYAQAQGEYLDKVVFPALWKEFATKSGATHMVLIGHSIGAMMITIVAGVHEESSNYPLAGLITSGIGTELAEGPRGVMIHLLNETSDLVHFDIAAKDAIMFQWPHQALIDENMCRYTERLNQPVPAGELHDINMNWLNYWRQYSEKVKVPLMYGLSEFDGLWTSGQHIVDDYRAAFSASPLVNSQIIPHAPHCIELSLQSKAWYLKCCGFALECVRQPR</sequence>
<dbReference type="GO" id="GO:0016787">
    <property type="term" value="F:hydrolase activity"/>
    <property type="evidence" value="ECO:0007669"/>
    <property type="project" value="UniProtKB-KW"/>
</dbReference>
<dbReference type="InterPro" id="IPR000073">
    <property type="entry name" value="AB_hydrolase_1"/>
</dbReference>
<accession>A0A5N7BB60</accession>
<feature type="domain" description="AB hydrolase-1" evidence="1">
    <location>
        <begin position="34"/>
        <end position="282"/>
    </location>
</feature>
<dbReference type="EMBL" id="ML736200">
    <property type="protein sequence ID" value="KAE8378984.1"/>
    <property type="molecule type" value="Genomic_DNA"/>
</dbReference>
<evidence type="ECO:0000259" key="1">
    <source>
        <dbReference type="Pfam" id="PF12697"/>
    </source>
</evidence>
<protein>
    <submittedName>
        <fullName evidence="2">Alpha/Beta hydrolase protein</fullName>
    </submittedName>
</protein>
<dbReference type="InterPro" id="IPR029058">
    <property type="entry name" value="AB_hydrolase_fold"/>
</dbReference>
<organism evidence="2 3">
    <name type="scientific">Aspergillus bertholletiae</name>
    <dbReference type="NCBI Taxonomy" id="1226010"/>
    <lineage>
        <taxon>Eukaryota</taxon>
        <taxon>Fungi</taxon>
        <taxon>Dikarya</taxon>
        <taxon>Ascomycota</taxon>
        <taxon>Pezizomycotina</taxon>
        <taxon>Eurotiomycetes</taxon>
        <taxon>Eurotiomycetidae</taxon>
        <taxon>Eurotiales</taxon>
        <taxon>Aspergillaceae</taxon>
        <taxon>Aspergillus</taxon>
        <taxon>Aspergillus subgen. Circumdati</taxon>
    </lineage>
</organism>